<dbReference type="EC" id="2.3.2.27" evidence="10"/>
<evidence type="ECO:0000256" key="9">
    <source>
        <dbReference type="PROSITE-ProRule" id="PRU00508"/>
    </source>
</evidence>
<sequence>MEGFFDQPDTELKDAEEFINQACLKYASTKEEFRTKFCDACINKDFESPIYEAVQKIFSYDCFSADRFRMKKTKINFLTKFFEFLIAGDLGVETMGRKLKEYDYSARCSLVWTTNYFAYRCRTCGLSPSMSLCSSCFTAGNHIGHDFNKFKSVAGGACDCGDQSVMKPSGYCRYHGPDKVNNRPSPPEELVAPLRCLLPRFLPALLYWLWELCSDADPTNLTKEVAPALFVLHVLHACGWVTQKMIADVLIDKRVYEQLVLDSAETNAFKDYRMSVMTNPGFDLPPIIQDQHLVHRTLLDAFIFCTIKLRFPESLVTFLIGLLAMDEFKEEFVQSYLNHYTRVASTVMISARTRLGTDYSVQLNNRIVHISVQLFSGKNWALRMVRERHLHYLLVHCLLNMFVSCRTRLDDRSNMVVNCDGPLIQNNVFWPFVSDLNNLVSHKPIVDVFVEDQTFLKAWTDVLRYMQFMNCFVMKEGNHIEYETMAFYHAFTMEIEIGATPMWSIWQHYREPSERHRCILYTKACLSSLANLLGGLGRLVSPTVQATHPIRSPLSLHLPLMRHASCFLSSALMQHKVDLKELLSEYLYPKPHLLRRFMNEVANTLLGCQEVIVGYWIRNGQALRQTITHYMQSQFCYSFIDLDIFALQMCATLSPPAYLLNALVDRTRLLRGICFHNELLSLVAPPQPRNLDRKPMALEAWLINLCWVLDLRNNICLTEDELLKKELLCVLAPEQRKRSDLSSLIPERCGISGCSGNLDEILKKVATYSGPSCDEASGSLISGHYFLRPSLWHTDFDPIFHSLRVTSRRETAVAMEKYREHCRQRHGVSNPSVLWPPFRTPKQLPPSFMGLDHVLHSRHLHYLLFIQLSLFVYGDPLVTEESLSIIIHLLDRALDTPCRTDAKRRKCCGEAYNLPPGHEPMHIDRDAKAATTVKHQTDEPMEVSEPPFDDRDDEQSSDDLTHEDLTSMDEDENNYEDAAFIRNLGLYLNEDDNATEGAETSTAQNPFFRFRGLRRGGSRSSHKHPPGIVSSTTLSQPQWDVSLVSCPYQPRTSLQDNLGCWLAVYQSPEPHVALAPTVLATQSHMPRNIDPVISLVPVLEPSVSEDEKSSVLVDSIISLLIKAHARLHWSRVSGSTDAVPKVAVGASFTDPNTAALHLADSNATSVGEDFPGLNEQVQANNITSTGLFRDFRSGTPVRSSSARKIKIAPRAMAVLGGGGPQASAIFGSSNNMASSADDTIHPSGAQLQSSTLTPDAVIKLPPELRYFAAGPPAYMMPDEKYHRHSHRQKVPPLSATDSGSPCPDPSDVCYTDQDRQNIASGKLCTAFGDGAYWIERLLDKIVSNSRGNEAAVRLYLTRARRPFVPSVRILRLQPMDSLSSSLIDTRDETTPPPLESTDKSSRAPPTSPTANRGLSGNESPTSAPMNAPSLSAPTPGAAAATREERKRAAQERRKRLMEQMASKQKAFATSHLKDLELVSRPSDTHSDTADNKESSYECVICQTAGTAANDDMVLLDMMCESGTMLQMREISTLPELRGRRMTQASGISALGQAPCCLSATRPPSNSPEVGGDMELAEDSAIMTPANSSGQAPTGTVGVSVLATNFDPGAPGQPNSFNPSPLSAHATPSPNSSVAPSPLPTYLLTSPLRDANTIPPAATSDVNSPPNATTCFVEYRRWWSLALPPSVSKHLPLLRPGLILQTCGHVVHRECFQRYRTQGAARTGPSRARSWVSCPLCRREVHHLLPLLAPAPVDNDRLQTTSSSHKHISMLENTLSALSPRGGSVWDDLNGTEDEETVHRRTLMSRLMGDRFEAAILLRSQLECEISVLMSCPSQYPIVSRRCSWREFICYIRRIYRQSSDLLNLLGCLTEDEAPTNPGSSESSTQFPHVFALCQDPADILLSLVPHIWPREDLFLTLVSACLSLAYIRALISVVLNRPDSITPESEESPVTATESLIGKLSEPLSVHLQKMVSHLRTIEPLITPNQKSSEDQKGASESSVPQNYHLLLEAAHLADTVDVGTRKDGQPLKCDQAWVEMYIVLHILPLLRLAALCLAKWQRKAEGAVPGKLVPTGLPFVGQSSVVSDGGGQDYQDKHYEFDFPCGRLPDEQRLLEFSDLCRILSLECGDTAVANVALVAELAASRSGLLPTSETKLEFGGLAILMARWIGQFNSKSPKTVETASEQALSQSDLSSSQTKPKKSSLFDVAWTSDQNQMWIKCLPALVEVGRQLYPPRLIRTPYSFDTLFNALHLIGCDAVQHRFQENALCLICGRLLCTLCTNLSTVMVEHAYSCEGFAGIILEINTSIVYVSLGSSVCDWGSIYLDDYGEEDLELKRGKPLFLNAERFALLENQWLSHSFRHVLKHWRVV</sequence>
<dbReference type="Gene3D" id="2.10.110.30">
    <property type="match status" value="1"/>
</dbReference>
<dbReference type="InterPro" id="IPR039164">
    <property type="entry name" value="UBR1-like"/>
</dbReference>
<feature type="compositionally biased region" description="Basic residues" evidence="11">
    <location>
        <begin position="1012"/>
        <end position="1025"/>
    </location>
</feature>
<comment type="pathway">
    <text evidence="2 10">Protein modification; protein ubiquitination.</text>
</comment>
<keyword evidence="6 10" id="KW-0833">Ubl conjugation pathway</keyword>
<feature type="region of interest" description="Disordered" evidence="11">
    <location>
        <begin position="1603"/>
        <end position="1638"/>
    </location>
</feature>
<evidence type="ECO:0000313" key="13">
    <source>
        <dbReference type="EMBL" id="CAL5136325.1"/>
    </source>
</evidence>
<feature type="compositionally biased region" description="Basic and acidic residues" evidence="11">
    <location>
        <begin position="1441"/>
        <end position="1451"/>
    </location>
</feature>
<reference evidence="13" key="1">
    <citation type="submission" date="2024-06" db="EMBL/GenBank/DDBJ databases">
        <authorList>
            <person name="Liu X."/>
            <person name="Lenzi L."/>
            <person name="Haldenby T S."/>
            <person name="Uol C."/>
        </authorList>
    </citation>
    <scope>NUCLEOTIDE SEQUENCE</scope>
</reference>
<name>A0AAV2TGR9_CALDB</name>
<feature type="region of interest" description="Disordered" evidence="11">
    <location>
        <begin position="931"/>
        <end position="974"/>
    </location>
</feature>
<evidence type="ECO:0000256" key="7">
    <source>
        <dbReference type="ARBA" id="ARBA00022833"/>
    </source>
</evidence>
<dbReference type="Proteomes" id="UP001497525">
    <property type="component" value="Unassembled WGS sequence"/>
</dbReference>
<dbReference type="PANTHER" id="PTHR21497:SF39">
    <property type="entry name" value="E3 UBIQUITIN-PROTEIN LIGASE UBR3"/>
    <property type="match status" value="1"/>
</dbReference>
<dbReference type="GO" id="GO:0005737">
    <property type="term" value="C:cytoplasm"/>
    <property type="evidence" value="ECO:0007669"/>
    <property type="project" value="TreeGrafter"/>
</dbReference>
<feature type="compositionally biased region" description="Polar residues" evidence="11">
    <location>
        <begin position="1612"/>
        <end position="1634"/>
    </location>
</feature>
<keyword evidence="4 10" id="KW-0479">Metal-binding</keyword>
<dbReference type="GO" id="GO:0071596">
    <property type="term" value="P:ubiquitin-dependent protein catabolic process via the N-end rule pathway"/>
    <property type="evidence" value="ECO:0007669"/>
    <property type="project" value="UniProtKB-UniRule"/>
</dbReference>
<evidence type="ECO:0000256" key="1">
    <source>
        <dbReference type="ARBA" id="ARBA00000900"/>
    </source>
</evidence>
<evidence type="ECO:0000256" key="8">
    <source>
        <dbReference type="ARBA" id="ARBA00046341"/>
    </source>
</evidence>
<dbReference type="SMART" id="SM00396">
    <property type="entry name" value="ZnF_UBR1"/>
    <property type="match status" value="1"/>
</dbReference>
<evidence type="ECO:0000256" key="2">
    <source>
        <dbReference type="ARBA" id="ARBA00004906"/>
    </source>
</evidence>
<dbReference type="InterPro" id="IPR055194">
    <property type="entry name" value="UBR1-like_WH"/>
</dbReference>
<dbReference type="Gene3D" id="3.30.40.10">
    <property type="entry name" value="Zinc/RING finger domain, C3HC4 (zinc finger)"/>
    <property type="match status" value="1"/>
</dbReference>
<dbReference type="InterPro" id="IPR003126">
    <property type="entry name" value="Znf_UBR"/>
</dbReference>
<dbReference type="CDD" id="cd19673">
    <property type="entry name" value="UBR-box_UBR3"/>
    <property type="match status" value="1"/>
</dbReference>
<organism evidence="13 14">
    <name type="scientific">Calicophoron daubneyi</name>
    <name type="common">Rumen fluke</name>
    <name type="synonym">Paramphistomum daubneyi</name>
    <dbReference type="NCBI Taxonomy" id="300641"/>
    <lineage>
        <taxon>Eukaryota</taxon>
        <taxon>Metazoa</taxon>
        <taxon>Spiralia</taxon>
        <taxon>Lophotrochozoa</taxon>
        <taxon>Platyhelminthes</taxon>
        <taxon>Trematoda</taxon>
        <taxon>Digenea</taxon>
        <taxon>Plagiorchiida</taxon>
        <taxon>Pronocephalata</taxon>
        <taxon>Paramphistomoidea</taxon>
        <taxon>Paramphistomidae</taxon>
        <taxon>Calicophoron</taxon>
    </lineage>
</organism>
<dbReference type="EMBL" id="CAXLJL010000301">
    <property type="protein sequence ID" value="CAL5136325.1"/>
    <property type="molecule type" value="Genomic_DNA"/>
</dbReference>
<feature type="zinc finger region" description="UBR-type" evidence="9">
    <location>
        <begin position="106"/>
        <end position="177"/>
    </location>
</feature>
<evidence type="ECO:0000313" key="14">
    <source>
        <dbReference type="Proteomes" id="UP001497525"/>
    </source>
</evidence>
<evidence type="ECO:0000256" key="5">
    <source>
        <dbReference type="ARBA" id="ARBA00022771"/>
    </source>
</evidence>
<dbReference type="PANTHER" id="PTHR21497">
    <property type="entry name" value="UBIQUITIN LIGASE E3 ALPHA-RELATED"/>
    <property type="match status" value="1"/>
</dbReference>
<evidence type="ECO:0000256" key="4">
    <source>
        <dbReference type="ARBA" id="ARBA00022723"/>
    </source>
</evidence>
<comment type="caution">
    <text evidence="13">The sequence shown here is derived from an EMBL/GenBank/DDBJ whole genome shotgun (WGS) entry which is preliminary data.</text>
</comment>
<evidence type="ECO:0000256" key="10">
    <source>
        <dbReference type="RuleBase" id="RU366018"/>
    </source>
</evidence>
<gene>
    <name evidence="13" type="ORF">CDAUBV1_LOCUS10386</name>
</gene>
<accession>A0AAV2TGR9</accession>
<evidence type="ECO:0000259" key="12">
    <source>
        <dbReference type="PROSITE" id="PS51157"/>
    </source>
</evidence>
<feature type="region of interest" description="Disordered" evidence="11">
    <location>
        <begin position="1283"/>
        <end position="1307"/>
    </location>
</feature>
<protein>
    <recommendedName>
        <fullName evidence="10">E3 ubiquitin-protein ligase</fullName>
        <ecNumber evidence="10">2.3.2.27</ecNumber>
    </recommendedName>
</protein>
<comment type="function">
    <text evidence="10">Ubiquitin ligase protein which is a component of the N-end rule pathway. Recognizes and binds to proteins bearing specific N-terminal residues that are destabilizing according to the N-end rule, leading to their ubiquitination and subsequent degradation.</text>
</comment>
<dbReference type="GO" id="GO:0061630">
    <property type="term" value="F:ubiquitin protein ligase activity"/>
    <property type="evidence" value="ECO:0007669"/>
    <property type="project" value="UniProtKB-UniRule"/>
</dbReference>
<feature type="region of interest" description="Disordered" evidence="11">
    <location>
        <begin position="1380"/>
        <end position="1461"/>
    </location>
</feature>
<dbReference type="Pfam" id="PF02207">
    <property type="entry name" value="zf-UBR"/>
    <property type="match status" value="1"/>
</dbReference>
<dbReference type="InterPro" id="IPR044046">
    <property type="entry name" value="E3_ligase_UBR-like_C"/>
</dbReference>
<dbReference type="Pfam" id="PF18995">
    <property type="entry name" value="PRT6_C"/>
    <property type="match status" value="1"/>
</dbReference>
<keyword evidence="3 10" id="KW-0808">Transferase</keyword>
<dbReference type="PROSITE" id="PS51157">
    <property type="entry name" value="ZF_UBR"/>
    <property type="match status" value="1"/>
</dbReference>
<comment type="similarity">
    <text evidence="8 10">Belongs to the E3 ubiquitin-protein ligase UBR1-like family.</text>
</comment>
<evidence type="ECO:0000256" key="3">
    <source>
        <dbReference type="ARBA" id="ARBA00022679"/>
    </source>
</evidence>
<dbReference type="InterPro" id="IPR013083">
    <property type="entry name" value="Znf_RING/FYVE/PHD"/>
</dbReference>
<keyword evidence="7 10" id="KW-0862">Zinc</keyword>
<evidence type="ECO:0000256" key="11">
    <source>
        <dbReference type="SAM" id="MobiDB-lite"/>
    </source>
</evidence>
<dbReference type="FunFam" id="2.10.110.30:FF:000002">
    <property type="entry name" value="Putative e3 ubiquitin-protein ligase ubr3"/>
    <property type="match status" value="1"/>
</dbReference>
<dbReference type="Pfam" id="PF22960">
    <property type="entry name" value="WHD_UBR1"/>
    <property type="match status" value="1"/>
</dbReference>
<dbReference type="SUPFAM" id="SSF57850">
    <property type="entry name" value="RING/U-box"/>
    <property type="match status" value="1"/>
</dbReference>
<evidence type="ECO:0000256" key="6">
    <source>
        <dbReference type="ARBA" id="ARBA00022786"/>
    </source>
</evidence>
<keyword evidence="5 10" id="KW-0863">Zinc-finger</keyword>
<dbReference type="GO" id="GO:0008270">
    <property type="term" value="F:zinc ion binding"/>
    <property type="evidence" value="ECO:0007669"/>
    <property type="project" value="UniProtKB-UniRule"/>
</dbReference>
<proteinExistence type="inferred from homology"/>
<feature type="domain" description="UBR-type" evidence="12">
    <location>
        <begin position="106"/>
        <end position="177"/>
    </location>
</feature>
<feature type="compositionally biased region" description="Polar residues" evidence="11">
    <location>
        <begin position="1408"/>
        <end position="1432"/>
    </location>
</feature>
<dbReference type="GO" id="GO:0016567">
    <property type="term" value="P:protein ubiquitination"/>
    <property type="evidence" value="ECO:0007669"/>
    <property type="project" value="UniProtKB-UniRule"/>
</dbReference>
<comment type="catalytic activity">
    <reaction evidence="1 10">
        <text>S-ubiquitinyl-[E2 ubiquitin-conjugating enzyme]-L-cysteine + [acceptor protein]-L-lysine = [E2 ubiquitin-conjugating enzyme]-L-cysteine + N(6)-ubiquitinyl-[acceptor protein]-L-lysine.</text>
        <dbReference type="EC" id="2.3.2.27"/>
    </reaction>
</comment>
<dbReference type="GO" id="GO:0000151">
    <property type="term" value="C:ubiquitin ligase complex"/>
    <property type="evidence" value="ECO:0007669"/>
    <property type="project" value="TreeGrafter"/>
</dbReference>
<feature type="region of interest" description="Disordered" evidence="11">
    <location>
        <begin position="1012"/>
        <end position="1032"/>
    </location>
</feature>